<dbReference type="InterPro" id="IPR029044">
    <property type="entry name" value="Nucleotide-diphossugar_trans"/>
</dbReference>
<reference evidence="4" key="1">
    <citation type="journal article" date="2023" name="Mol. Phylogenet. Evol.">
        <title>Genome-scale phylogeny and comparative genomics of the fungal order Sordariales.</title>
        <authorList>
            <person name="Hensen N."/>
            <person name="Bonometti L."/>
            <person name="Westerberg I."/>
            <person name="Brannstrom I.O."/>
            <person name="Guillou S."/>
            <person name="Cros-Aarteil S."/>
            <person name="Calhoun S."/>
            <person name="Haridas S."/>
            <person name="Kuo A."/>
            <person name="Mondo S."/>
            <person name="Pangilinan J."/>
            <person name="Riley R."/>
            <person name="LaButti K."/>
            <person name="Andreopoulos B."/>
            <person name="Lipzen A."/>
            <person name="Chen C."/>
            <person name="Yan M."/>
            <person name="Daum C."/>
            <person name="Ng V."/>
            <person name="Clum A."/>
            <person name="Steindorff A."/>
            <person name="Ohm R.A."/>
            <person name="Martin F."/>
            <person name="Silar P."/>
            <person name="Natvig D.O."/>
            <person name="Lalanne C."/>
            <person name="Gautier V."/>
            <person name="Ament-Velasquez S.L."/>
            <person name="Kruys A."/>
            <person name="Hutchinson M.I."/>
            <person name="Powell A.J."/>
            <person name="Barry K."/>
            <person name="Miller A.N."/>
            <person name="Grigoriev I.V."/>
            <person name="Debuchy R."/>
            <person name="Gladieux P."/>
            <person name="Hiltunen Thoren M."/>
            <person name="Johannesson H."/>
        </authorList>
    </citation>
    <scope>NUCLEOTIDE SEQUENCE</scope>
    <source>
        <strain evidence="4">CBS 757.83</strain>
    </source>
</reference>
<sequence length="326" mass="34571">MTFTPLILAGGRSTRMQSPKHLLVMPDGRPLYQHQLDVLAATCPDAPAIYISLAQDSILDDFLRSVPVANLNHAATTTTTTSTTTNSSAPPNQLEPNPLPISPPSPPSSSPRRNSSSNANREPQILILQDHPLEPNLNPNPNPNPNQNQNHNLHPPTLSASRPPPHAHNQSAGPPTGLLTAHRFSPSTTWLTIPCDHPFLTPPFLRQLCARYQPPVTCFCNGDGFLEPLVAVWGPEALRRMAVLAEGEDEASGQGKGKGGGGVGPARVVRDVGGRVVSIGEVGWDEGGGGESERGCGMGMGLVGVNTREEWEAVRRVRNGGGLGEG</sequence>
<feature type="compositionally biased region" description="Low complexity" evidence="2">
    <location>
        <begin position="145"/>
        <end position="156"/>
    </location>
</feature>
<dbReference type="EMBL" id="MU863652">
    <property type="protein sequence ID" value="KAK4099160.1"/>
    <property type="molecule type" value="Genomic_DNA"/>
</dbReference>
<dbReference type="PANTHER" id="PTHR19136">
    <property type="entry name" value="MOLYBDENUM COFACTOR GUANYLYLTRANSFERASE"/>
    <property type="match status" value="1"/>
</dbReference>
<comment type="caution">
    <text evidence="4">The sequence shown here is derived from an EMBL/GenBank/DDBJ whole genome shotgun (WGS) entry which is preliminary data.</text>
</comment>
<dbReference type="Pfam" id="PF12804">
    <property type="entry name" value="NTP_transf_3"/>
    <property type="match status" value="2"/>
</dbReference>
<organism evidence="4 5">
    <name type="scientific">Parathielavia hyrcaniae</name>
    <dbReference type="NCBI Taxonomy" id="113614"/>
    <lineage>
        <taxon>Eukaryota</taxon>
        <taxon>Fungi</taxon>
        <taxon>Dikarya</taxon>
        <taxon>Ascomycota</taxon>
        <taxon>Pezizomycotina</taxon>
        <taxon>Sordariomycetes</taxon>
        <taxon>Sordariomycetidae</taxon>
        <taxon>Sordariales</taxon>
        <taxon>Chaetomiaceae</taxon>
        <taxon>Parathielavia</taxon>
    </lineage>
</organism>
<feature type="compositionally biased region" description="Pro residues" evidence="2">
    <location>
        <begin position="97"/>
        <end position="109"/>
    </location>
</feature>
<gene>
    <name evidence="4" type="ORF">N658DRAFT_525780</name>
</gene>
<evidence type="ECO:0000313" key="4">
    <source>
        <dbReference type="EMBL" id="KAK4099160.1"/>
    </source>
</evidence>
<feature type="compositionally biased region" description="Low complexity" evidence="2">
    <location>
        <begin position="110"/>
        <end position="119"/>
    </location>
</feature>
<dbReference type="GO" id="GO:0016779">
    <property type="term" value="F:nucleotidyltransferase activity"/>
    <property type="evidence" value="ECO:0007669"/>
    <property type="project" value="UniProtKB-ARBA"/>
</dbReference>
<feature type="compositionally biased region" description="Low complexity" evidence="2">
    <location>
        <begin position="76"/>
        <end position="89"/>
    </location>
</feature>
<protein>
    <recommendedName>
        <fullName evidence="3">MobA-like NTP transferase domain-containing protein</fullName>
    </recommendedName>
</protein>
<proteinExistence type="predicted"/>
<evidence type="ECO:0000256" key="1">
    <source>
        <dbReference type="ARBA" id="ARBA00022679"/>
    </source>
</evidence>
<feature type="domain" description="MobA-like NTP transferase" evidence="3">
    <location>
        <begin position="6"/>
        <end position="60"/>
    </location>
</feature>
<feature type="domain" description="MobA-like NTP transferase" evidence="3">
    <location>
        <begin position="170"/>
        <end position="245"/>
    </location>
</feature>
<accession>A0AAN6SZ46</accession>
<dbReference type="PANTHER" id="PTHR19136:SF81">
    <property type="entry name" value="MOLYBDENUM COFACTOR GUANYLYLTRANSFERASE"/>
    <property type="match status" value="1"/>
</dbReference>
<feature type="region of interest" description="Disordered" evidence="2">
    <location>
        <begin position="131"/>
        <end position="181"/>
    </location>
</feature>
<feature type="region of interest" description="Disordered" evidence="2">
    <location>
        <begin position="76"/>
        <end position="119"/>
    </location>
</feature>
<dbReference type="AlphaFoldDB" id="A0AAN6SZ46"/>
<dbReference type="Gene3D" id="3.90.550.10">
    <property type="entry name" value="Spore Coat Polysaccharide Biosynthesis Protein SpsA, Chain A"/>
    <property type="match status" value="2"/>
</dbReference>
<keyword evidence="5" id="KW-1185">Reference proteome</keyword>
<evidence type="ECO:0000313" key="5">
    <source>
        <dbReference type="Proteomes" id="UP001305647"/>
    </source>
</evidence>
<dbReference type="InterPro" id="IPR025877">
    <property type="entry name" value="MobA-like_NTP_Trfase"/>
</dbReference>
<evidence type="ECO:0000259" key="3">
    <source>
        <dbReference type="Pfam" id="PF12804"/>
    </source>
</evidence>
<evidence type="ECO:0000256" key="2">
    <source>
        <dbReference type="SAM" id="MobiDB-lite"/>
    </source>
</evidence>
<keyword evidence="1" id="KW-0808">Transferase</keyword>
<dbReference type="SUPFAM" id="SSF53448">
    <property type="entry name" value="Nucleotide-diphospho-sugar transferases"/>
    <property type="match status" value="1"/>
</dbReference>
<name>A0AAN6SZ46_9PEZI</name>
<dbReference type="Proteomes" id="UP001305647">
    <property type="component" value="Unassembled WGS sequence"/>
</dbReference>
<reference evidence="4" key="2">
    <citation type="submission" date="2023-05" db="EMBL/GenBank/DDBJ databases">
        <authorList>
            <consortium name="Lawrence Berkeley National Laboratory"/>
            <person name="Steindorff A."/>
            <person name="Hensen N."/>
            <person name="Bonometti L."/>
            <person name="Westerberg I."/>
            <person name="Brannstrom I.O."/>
            <person name="Guillou S."/>
            <person name="Cros-Aarteil S."/>
            <person name="Calhoun S."/>
            <person name="Haridas S."/>
            <person name="Kuo A."/>
            <person name="Mondo S."/>
            <person name="Pangilinan J."/>
            <person name="Riley R."/>
            <person name="Labutti K."/>
            <person name="Andreopoulos B."/>
            <person name="Lipzen A."/>
            <person name="Chen C."/>
            <person name="Yanf M."/>
            <person name="Daum C."/>
            <person name="Ng V."/>
            <person name="Clum A."/>
            <person name="Ohm R."/>
            <person name="Martin F."/>
            <person name="Silar P."/>
            <person name="Natvig D."/>
            <person name="Lalanne C."/>
            <person name="Gautier V."/>
            <person name="Ament-Velasquez S.L."/>
            <person name="Kruys A."/>
            <person name="Hutchinson M.I."/>
            <person name="Powell A.J."/>
            <person name="Barry K."/>
            <person name="Miller A.N."/>
            <person name="Grigoriev I.V."/>
            <person name="Debuchy R."/>
            <person name="Gladieux P."/>
            <person name="Thoren M.H."/>
            <person name="Johannesson H."/>
        </authorList>
    </citation>
    <scope>NUCLEOTIDE SEQUENCE</scope>
    <source>
        <strain evidence="4">CBS 757.83</strain>
    </source>
</reference>